<feature type="transmembrane region" description="Helical" evidence="1">
    <location>
        <begin position="27"/>
        <end position="45"/>
    </location>
</feature>
<evidence type="ECO:0000313" key="2">
    <source>
        <dbReference type="EMBL" id="OGG01969.1"/>
    </source>
</evidence>
<keyword evidence="1" id="KW-1133">Transmembrane helix</keyword>
<dbReference type="Proteomes" id="UP000179129">
    <property type="component" value="Unassembled WGS sequence"/>
</dbReference>
<keyword evidence="1" id="KW-0812">Transmembrane</keyword>
<dbReference type="STRING" id="1817867.A3F83_08665"/>
<sequence length="232" mass="26166">MRDKSRYRSSRVAEYRAPRGIFAGNKTVRFGLIAILACILTVQLYNRLTPHLLKGPIDDVFRHNPKRLAIIYGTGGPAAQELGDYAIKVSHLLGKSLGHPILVYPDTLADNELLENYSLILYGPLEQDLVARTMQEFFPFEFSGRGVALRGRRIEESHWRLIFALPNPLNRKYYVLVYTGPSAADVIGINILGSPNFVRHDTTDYVLAVGDRIVEQGRFDKSDPARWVLPSQ</sequence>
<proteinExistence type="predicted"/>
<accession>A0A1F5YP51</accession>
<evidence type="ECO:0000256" key="1">
    <source>
        <dbReference type="SAM" id="Phobius"/>
    </source>
</evidence>
<reference evidence="2 3" key="1">
    <citation type="journal article" date="2016" name="Nat. Commun.">
        <title>Thousands of microbial genomes shed light on interconnected biogeochemical processes in an aquifer system.</title>
        <authorList>
            <person name="Anantharaman K."/>
            <person name="Brown C.T."/>
            <person name="Hug L.A."/>
            <person name="Sharon I."/>
            <person name="Castelle C.J."/>
            <person name="Probst A.J."/>
            <person name="Thomas B.C."/>
            <person name="Singh A."/>
            <person name="Wilkins M.J."/>
            <person name="Karaoz U."/>
            <person name="Brodie E.L."/>
            <person name="Williams K.H."/>
            <person name="Hubbard S.S."/>
            <person name="Banfield J.F."/>
        </authorList>
    </citation>
    <scope>NUCLEOTIDE SEQUENCE [LARGE SCALE GENOMIC DNA]</scope>
</reference>
<keyword evidence="1" id="KW-0472">Membrane</keyword>
<organism evidence="2 3">
    <name type="scientific">Candidatus Glassbacteria bacterium RIFCSPLOWO2_12_FULL_58_11</name>
    <dbReference type="NCBI Taxonomy" id="1817867"/>
    <lineage>
        <taxon>Bacteria</taxon>
        <taxon>Candidatus Glassiibacteriota</taxon>
    </lineage>
</organism>
<protein>
    <submittedName>
        <fullName evidence="2">Uncharacterized protein</fullName>
    </submittedName>
</protein>
<evidence type="ECO:0000313" key="3">
    <source>
        <dbReference type="Proteomes" id="UP000179129"/>
    </source>
</evidence>
<name>A0A1F5YP51_9BACT</name>
<dbReference type="AlphaFoldDB" id="A0A1F5YP51"/>
<dbReference type="EMBL" id="MFIX01000200">
    <property type="protein sequence ID" value="OGG01969.1"/>
    <property type="molecule type" value="Genomic_DNA"/>
</dbReference>
<comment type="caution">
    <text evidence="2">The sequence shown here is derived from an EMBL/GenBank/DDBJ whole genome shotgun (WGS) entry which is preliminary data.</text>
</comment>
<gene>
    <name evidence="2" type="ORF">A3F83_08665</name>
</gene>